<accession>C1MME8</accession>
<name>C1MME8_MICPC</name>
<feature type="region of interest" description="Disordered" evidence="1">
    <location>
        <begin position="1"/>
        <end position="162"/>
    </location>
</feature>
<evidence type="ECO:0000313" key="3">
    <source>
        <dbReference type="EMBL" id="EEH59037.1"/>
    </source>
</evidence>
<reference evidence="3 4" key="1">
    <citation type="journal article" date="2009" name="Science">
        <title>Green evolution and dynamic adaptations revealed by genomes of the marine picoeukaryotes Micromonas.</title>
        <authorList>
            <person name="Worden A.Z."/>
            <person name="Lee J.H."/>
            <person name="Mock T."/>
            <person name="Rouze P."/>
            <person name="Simmons M.P."/>
            <person name="Aerts A.L."/>
            <person name="Allen A.E."/>
            <person name="Cuvelier M.L."/>
            <person name="Derelle E."/>
            <person name="Everett M.V."/>
            <person name="Foulon E."/>
            <person name="Grimwood J."/>
            <person name="Gundlach H."/>
            <person name="Henrissat B."/>
            <person name="Napoli C."/>
            <person name="McDonald S.M."/>
            <person name="Parker M.S."/>
            <person name="Rombauts S."/>
            <person name="Salamov A."/>
            <person name="Von Dassow P."/>
            <person name="Badger J.H."/>
            <person name="Coutinho P.M."/>
            <person name="Demir E."/>
            <person name="Dubchak I."/>
            <person name="Gentemann C."/>
            <person name="Eikrem W."/>
            <person name="Gready J.E."/>
            <person name="John U."/>
            <person name="Lanier W."/>
            <person name="Lindquist E.A."/>
            <person name="Lucas S."/>
            <person name="Mayer K.F."/>
            <person name="Moreau H."/>
            <person name="Not F."/>
            <person name="Otillar R."/>
            <person name="Panaud O."/>
            <person name="Pangilinan J."/>
            <person name="Paulsen I."/>
            <person name="Piegu B."/>
            <person name="Poliakov A."/>
            <person name="Robbens S."/>
            <person name="Schmutz J."/>
            <person name="Toulza E."/>
            <person name="Wyss T."/>
            <person name="Zelensky A."/>
            <person name="Zhou K."/>
            <person name="Armbrust E.V."/>
            <person name="Bhattacharya D."/>
            <person name="Goodenough U.W."/>
            <person name="Van de Peer Y."/>
            <person name="Grigoriev I.V."/>
        </authorList>
    </citation>
    <scope>NUCLEOTIDE SEQUENCE [LARGE SCALE GENOMIC DNA]</scope>
    <source>
        <strain evidence="3 4">CCMP1545</strain>
    </source>
</reference>
<dbReference type="Proteomes" id="UP000001876">
    <property type="component" value="Unassembled WGS sequence"/>
</dbReference>
<evidence type="ECO:0000259" key="2">
    <source>
        <dbReference type="PROSITE" id="PS51286"/>
    </source>
</evidence>
<dbReference type="GO" id="GO:0005759">
    <property type="term" value="C:mitochondrial matrix"/>
    <property type="evidence" value="ECO:0007669"/>
    <property type="project" value="TreeGrafter"/>
</dbReference>
<dbReference type="GO" id="GO:0009507">
    <property type="term" value="C:chloroplast"/>
    <property type="evidence" value="ECO:0007669"/>
    <property type="project" value="GOC"/>
</dbReference>
<dbReference type="eggNOG" id="ENOG502S18V">
    <property type="taxonomic scope" value="Eukaryota"/>
</dbReference>
<keyword evidence="4" id="KW-1185">Reference proteome</keyword>
<dbReference type="GeneID" id="9682356"/>
<dbReference type="EMBL" id="GG663737">
    <property type="protein sequence ID" value="EEH59037.1"/>
    <property type="molecule type" value="Genomic_DNA"/>
</dbReference>
<dbReference type="PANTHER" id="PTHR21228">
    <property type="entry name" value="FAST LEU-RICH DOMAIN-CONTAINING"/>
    <property type="match status" value="1"/>
</dbReference>
<feature type="region of interest" description="Disordered" evidence="1">
    <location>
        <begin position="940"/>
        <end position="987"/>
    </location>
</feature>
<dbReference type="InterPro" id="IPR050870">
    <property type="entry name" value="FAST_kinase"/>
</dbReference>
<dbReference type="SMART" id="SM00952">
    <property type="entry name" value="RAP"/>
    <property type="match status" value="1"/>
</dbReference>
<dbReference type="GO" id="GO:0044528">
    <property type="term" value="P:regulation of mitochondrial mRNA stability"/>
    <property type="evidence" value="ECO:0007669"/>
    <property type="project" value="TreeGrafter"/>
</dbReference>
<feature type="compositionally biased region" description="Gly residues" evidence="1">
    <location>
        <begin position="114"/>
        <end position="125"/>
    </location>
</feature>
<feature type="compositionally biased region" description="Basic and acidic residues" evidence="1">
    <location>
        <begin position="128"/>
        <end position="138"/>
    </location>
</feature>
<dbReference type="PANTHER" id="PTHR21228:SF40">
    <property type="entry name" value="LD45607P"/>
    <property type="match status" value="1"/>
</dbReference>
<feature type="compositionally biased region" description="Basic and acidic residues" evidence="1">
    <location>
        <begin position="51"/>
        <end position="60"/>
    </location>
</feature>
<dbReference type="AlphaFoldDB" id="C1MME8"/>
<feature type="compositionally biased region" description="Low complexity" evidence="1">
    <location>
        <begin position="24"/>
        <end position="48"/>
    </location>
</feature>
<dbReference type="OMA" id="MFWALTR"/>
<sequence>MSARTFLGASATASNASRRRQRHQQQLAAPLRARVRRVVASASSAGDAGDAGDRAPEPTRRRVRRVGSRGLPGPGADAPRPAVAAEGDDAPSPSPSRSTPDETTPRRREPSSRGGRGGGGRGGGRGRGRGDAAADQRQRVPPRNRRRDNGKSGRRRASDAARAVNDALSRARTIDDLRVVVEANDLAASFNVVNVATAYSRLGRHVEDAERGTLDDARWYLALETRAFALLPELGGWAASSLTWALGRTGRDPGAKFWEALERVLLRKASELEPQGVANILWAFAVLERKHPVALSGALETAATKFCKFAGSGAAANANATAARLGGGRGGRGRERETVPTGFKPYELTMMFWALTRFGEEPSVELRGLFEAQCGRVLNELKPRELANVASAYGRIGRAAPLLAAVADEACAGVGLDRFKPQEFSMLLWGLAKAASASRDAAAPSSSSRARFDVSDSFDGGFGGLVAGLASTSRDEHGGGLISSQALEMIADELQARASADGGGGGGGGGGGADGGGLEPKELCLAAWAVATLQPRAERKEMSFDAREANAATKARKKSASSTTTMPAMVAVEAAAARAMRDFNPQDFANLIWAFAKLDHTPGATFQEAFEDALIRKISKFSPQALANVAYGYASLGLPGSRNVLPFVALHLTKDVLTDVETRELVMVMWSFAQSGYDPGAEFIARAEDAALRVVDAMEPDEVTQYLWSLASLRYRPRAAFLRAVESRIDACPAKFDAQAVTLTLWVYATLGIVPSARVTERFADEIDAMTFEDFNPQDLSLGFWAAAVLRAQPRGDRGDDAWVETALRGLASKLPALEASAVSPGGLSAMFQGILTLRMVDAETGGTLSDELGARWAHLEDDAEAAYRGYKTDDPTVSLLQQDVAMALTEMGLTFEIEAFIDGGLIRPDITLTGGGDATDRYPGLDRVVIEVDGPCHYSVEPSDATDDTLDDWFSGGGGGGGDDDDDDSEKDPIDADGKEGAAGRWPLGSTVLRNQLLRSSGLEVVTVTYHEWDRMTTPEDQRAYLRGLLERATEQPR</sequence>
<dbReference type="OrthoDB" id="413408at2759"/>
<proteinExistence type="predicted"/>
<dbReference type="Pfam" id="PF08373">
    <property type="entry name" value="RAP"/>
    <property type="match status" value="1"/>
</dbReference>
<dbReference type="STRING" id="564608.C1MME8"/>
<feature type="compositionally biased region" description="Basic and acidic residues" evidence="1">
    <location>
        <begin position="972"/>
        <end position="983"/>
    </location>
</feature>
<evidence type="ECO:0000313" key="4">
    <source>
        <dbReference type="Proteomes" id="UP000001876"/>
    </source>
</evidence>
<dbReference type="GO" id="GO:1901259">
    <property type="term" value="P:chloroplast rRNA processing"/>
    <property type="evidence" value="ECO:0007669"/>
    <property type="project" value="TreeGrafter"/>
</dbReference>
<dbReference type="GO" id="GO:0003723">
    <property type="term" value="F:RNA binding"/>
    <property type="evidence" value="ECO:0007669"/>
    <property type="project" value="TreeGrafter"/>
</dbReference>
<dbReference type="RefSeq" id="XP_003057392.1">
    <property type="nucleotide sequence ID" value="XM_003057346.1"/>
</dbReference>
<organism evidence="4">
    <name type="scientific">Micromonas pusilla (strain CCMP1545)</name>
    <name type="common">Picoplanktonic green alga</name>
    <dbReference type="NCBI Taxonomy" id="564608"/>
    <lineage>
        <taxon>Eukaryota</taxon>
        <taxon>Viridiplantae</taxon>
        <taxon>Chlorophyta</taxon>
        <taxon>Mamiellophyceae</taxon>
        <taxon>Mamiellales</taxon>
        <taxon>Mamiellaceae</taxon>
        <taxon>Micromonas</taxon>
    </lineage>
</organism>
<protein>
    <submittedName>
        <fullName evidence="3">Predicted protein</fullName>
    </submittedName>
</protein>
<dbReference type="GO" id="GO:0000963">
    <property type="term" value="P:mitochondrial RNA processing"/>
    <property type="evidence" value="ECO:0007669"/>
    <property type="project" value="TreeGrafter"/>
</dbReference>
<evidence type="ECO:0000256" key="1">
    <source>
        <dbReference type="SAM" id="MobiDB-lite"/>
    </source>
</evidence>
<dbReference type="PROSITE" id="PS51286">
    <property type="entry name" value="RAP"/>
    <property type="match status" value="1"/>
</dbReference>
<dbReference type="KEGG" id="mpp:MICPUCDRAFT_46785"/>
<gene>
    <name evidence="3" type="ORF">MICPUCDRAFT_46785</name>
</gene>
<feature type="compositionally biased region" description="Basic and acidic residues" evidence="1">
    <location>
        <begin position="147"/>
        <end position="159"/>
    </location>
</feature>
<feature type="region of interest" description="Disordered" evidence="1">
    <location>
        <begin position="541"/>
        <end position="563"/>
    </location>
</feature>
<feature type="domain" description="RAP" evidence="2">
    <location>
        <begin position="929"/>
        <end position="1029"/>
    </location>
</feature>
<dbReference type="InterPro" id="IPR013584">
    <property type="entry name" value="RAP"/>
</dbReference>
<dbReference type="GO" id="GO:0035770">
    <property type="term" value="C:ribonucleoprotein granule"/>
    <property type="evidence" value="ECO:0007669"/>
    <property type="project" value="TreeGrafter"/>
</dbReference>
<feature type="compositionally biased region" description="Basic and acidic residues" evidence="1">
    <location>
        <begin position="99"/>
        <end position="111"/>
    </location>
</feature>